<accession>A0AAU9D7D2</accession>
<dbReference type="EMBL" id="AP025316">
    <property type="protein sequence ID" value="BDD11918.1"/>
    <property type="molecule type" value="Genomic_DNA"/>
</dbReference>
<sequence length="290" mass="33419">MDSALRLKFRILDNSVSSFKEARPYLDSSELFQRLLTDFEETSLSLLHRLIQLSEIPFSQGYKSVQEWRDKLADTTFCGSGFSLTGKEDDLLACYNAMISTVLIRLGYQDAERINQGVSWILNYQNTERGLANNWSGKGIRKYGGCMKSTPCFIGVVKSMITLTEFVKTGLGDEPLKSKLKGGLEYILEHRVFMRKHTGGPITKDIIKLTYPFTYKTNILEILRLLDDNDLVFDKRAEEAKALLLKKRRKDGSWRQNAFYKPKHWIDFDNSNEKAEWLNFEIEKVLRVSG</sequence>
<proteinExistence type="predicted"/>
<dbReference type="Gene3D" id="1.50.10.20">
    <property type="match status" value="1"/>
</dbReference>
<dbReference type="KEGG" id="fax:FUAX_43500"/>
<protein>
    <submittedName>
        <fullName evidence="1">Uncharacterized protein</fullName>
    </submittedName>
</protein>
<dbReference type="InterPro" id="IPR008930">
    <property type="entry name" value="Terpenoid_cyclase/PrenylTrfase"/>
</dbReference>
<dbReference type="AlphaFoldDB" id="A0AAU9D7D2"/>
<evidence type="ECO:0000313" key="2">
    <source>
        <dbReference type="Proteomes" id="UP001348817"/>
    </source>
</evidence>
<name>A0AAU9D7D2_9BACT</name>
<geneLocation type="plasmid" evidence="1 2">
    <name>pFA2</name>
</geneLocation>
<gene>
    <name evidence="1" type="ORF">FUAX_43500</name>
</gene>
<keyword evidence="1" id="KW-0614">Plasmid</keyword>
<organism evidence="1 2">
    <name type="scientific">Fulvitalea axinellae</name>
    <dbReference type="NCBI Taxonomy" id="1182444"/>
    <lineage>
        <taxon>Bacteria</taxon>
        <taxon>Pseudomonadati</taxon>
        <taxon>Bacteroidota</taxon>
        <taxon>Cytophagia</taxon>
        <taxon>Cytophagales</taxon>
        <taxon>Persicobacteraceae</taxon>
        <taxon>Fulvitalea</taxon>
    </lineage>
</organism>
<keyword evidence="2" id="KW-1185">Reference proteome</keyword>
<dbReference type="SUPFAM" id="SSF48239">
    <property type="entry name" value="Terpenoid cyclases/Protein prenyltransferases"/>
    <property type="match status" value="1"/>
</dbReference>
<reference evidence="1 2" key="1">
    <citation type="submission" date="2021-12" db="EMBL/GenBank/DDBJ databases">
        <title>Genome sequencing of bacteria with rrn-lacking chromosome and rrn-plasmid.</title>
        <authorList>
            <person name="Anda M."/>
            <person name="Iwasaki W."/>
        </authorList>
    </citation>
    <scope>NUCLEOTIDE SEQUENCE [LARGE SCALE GENOMIC DNA]</scope>
    <source>
        <strain evidence="1 2">DSM 100852</strain>
        <plasmid evidence="1 2">pFA2</plasmid>
    </source>
</reference>
<evidence type="ECO:0000313" key="1">
    <source>
        <dbReference type="EMBL" id="BDD11918.1"/>
    </source>
</evidence>
<dbReference type="Proteomes" id="UP001348817">
    <property type="component" value="Plasmid pFA2"/>
</dbReference>
<dbReference type="RefSeq" id="WP_338395072.1">
    <property type="nucleotide sequence ID" value="NZ_AP025316.1"/>
</dbReference>